<evidence type="ECO:0000256" key="4">
    <source>
        <dbReference type="ARBA" id="ARBA00022692"/>
    </source>
</evidence>
<dbReference type="GO" id="GO:0005391">
    <property type="term" value="F:P-type sodium:potassium-exchanging transporter activity"/>
    <property type="evidence" value="ECO:0007669"/>
    <property type="project" value="TreeGrafter"/>
</dbReference>
<evidence type="ECO:0000313" key="12">
    <source>
        <dbReference type="EMBL" id="OHA03846.1"/>
    </source>
</evidence>
<dbReference type="SFLD" id="SFLDG00002">
    <property type="entry name" value="C1.7:_P-type_atpase_like"/>
    <property type="match status" value="1"/>
</dbReference>
<dbReference type="InterPro" id="IPR008250">
    <property type="entry name" value="ATPase_P-typ_transduc_dom_A_sf"/>
</dbReference>
<dbReference type="InterPro" id="IPR006068">
    <property type="entry name" value="ATPase_P-typ_cation-transptr_C"/>
</dbReference>
<dbReference type="InterPro" id="IPR023298">
    <property type="entry name" value="ATPase_P-typ_TM_dom_sf"/>
</dbReference>
<dbReference type="InterPro" id="IPR036412">
    <property type="entry name" value="HAD-like_sf"/>
</dbReference>
<keyword evidence="3" id="KW-1003">Cell membrane</keyword>
<dbReference type="Pfam" id="PF00122">
    <property type="entry name" value="E1-E2_ATPase"/>
    <property type="match status" value="1"/>
</dbReference>
<evidence type="ECO:0000256" key="5">
    <source>
        <dbReference type="ARBA" id="ARBA00022741"/>
    </source>
</evidence>
<dbReference type="InterPro" id="IPR023214">
    <property type="entry name" value="HAD_sf"/>
</dbReference>
<dbReference type="GO" id="GO:0016887">
    <property type="term" value="F:ATP hydrolysis activity"/>
    <property type="evidence" value="ECO:0007669"/>
    <property type="project" value="InterPro"/>
</dbReference>
<evidence type="ECO:0000256" key="10">
    <source>
        <dbReference type="SAM" id="Phobius"/>
    </source>
</evidence>
<dbReference type="SFLD" id="SFLDS00003">
    <property type="entry name" value="Haloacid_Dehalogenase"/>
    <property type="match status" value="1"/>
</dbReference>
<dbReference type="PROSITE" id="PS00154">
    <property type="entry name" value="ATPASE_E1_E2"/>
    <property type="match status" value="1"/>
</dbReference>
<keyword evidence="9 10" id="KW-0472">Membrane</keyword>
<comment type="similarity">
    <text evidence="2">Belongs to the cation transport ATPase (P-type) (TC 3.A.3) family. Type IIA subfamily.</text>
</comment>
<dbReference type="PRINTS" id="PR00120">
    <property type="entry name" value="HATPASE"/>
</dbReference>
<dbReference type="Gene3D" id="1.20.1110.10">
    <property type="entry name" value="Calcium-transporting ATPase, transmembrane domain"/>
    <property type="match status" value="2"/>
</dbReference>
<keyword evidence="6" id="KW-0067">ATP-binding</keyword>
<dbReference type="Pfam" id="PF00689">
    <property type="entry name" value="Cation_ATPase_C"/>
    <property type="match status" value="1"/>
</dbReference>
<dbReference type="GO" id="GO:0036376">
    <property type="term" value="P:sodium ion export across plasma membrane"/>
    <property type="evidence" value="ECO:0007669"/>
    <property type="project" value="TreeGrafter"/>
</dbReference>
<sequence>MENFWHAKALLDIRQELATDFENGLSAGEVARRIRKSGYNDLPRGKKLHWWQFFLRQFYNPLVLILLVAAALTFWLEEPIDTFVILLSVLVNVAIGFFQEYRSNRVFEKLKAIVMVDALVRRGGKIFQIPARELTVGDIITVKSGARIPADARIISEISLETNEALLTGESSSVAKNMDACPQGAALAERKNMIYTGTVVERGEATAVVVAIGAATEIGQIARLTQGISNEVTPLQERLSRLSHIIVWLVAASAALILFVGIQQDRPLLELFTIAVAVAVAAIPEGLPAALSVVLAVAAQKIFARNGLVKTLIGAETLGSTSIICSDKTGTLTEGVMRLEELVAVSDPMRAELALAFANEATITEGIHGAEVRGEATDRAKLEYVLREGGNFTDMLKRYPRKALMPFSDDEKYIASFHDADGGSIALFVTGAPELLLFHSTKSPSEREEILRLIEERAALGLRVIGIAAKTFRMTDGISVHDKNALAACVCDLEFLGLATLGDPIRKDVPVSIAEVRNAGIRVIMITGDHHLTALSIGKELGFSTNTGAVIDGPEIERLTDAELSLRIQKIEIIARASPKHKIRIVDLLKAGGAVVAMTGDGVNDAPALKAADIGVALGAGSDVTKEASDLVLLDNSFTVISSAVREGRAAFDNIRKVTVFLLSNSFTELIIILASLLLKVPLPITAVQILWANLVEDGLPNFALAFEPSDKDVMRRRPFARREPILDREGLVIVFVVGLFRDLLLVGVFLALYFYSGFVIEYIRTMIFVLLATDSLIYVFSIKSLKTSIIHAHFFDNPYLLIAVVLGLTAMFAAIYTAPLQQLLGTMPLQTPHLAFVMALGFMNIVYVEMAKWWFRRDSVAIASV</sequence>
<dbReference type="GO" id="GO:0006883">
    <property type="term" value="P:intracellular sodium ion homeostasis"/>
    <property type="evidence" value="ECO:0007669"/>
    <property type="project" value="TreeGrafter"/>
</dbReference>
<evidence type="ECO:0000256" key="3">
    <source>
        <dbReference type="ARBA" id="ARBA00022475"/>
    </source>
</evidence>
<dbReference type="SFLD" id="SFLDF00027">
    <property type="entry name" value="p-type_atpase"/>
    <property type="match status" value="1"/>
</dbReference>
<dbReference type="GO" id="GO:1902600">
    <property type="term" value="P:proton transmembrane transport"/>
    <property type="evidence" value="ECO:0007669"/>
    <property type="project" value="TreeGrafter"/>
</dbReference>
<dbReference type="PRINTS" id="PR00119">
    <property type="entry name" value="CATATPASE"/>
</dbReference>
<dbReference type="PANTHER" id="PTHR43294">
    <property type="entry name" value="SODIUM/POTASSIUM-TRANSPORTING ATPASE SUBUNIT ALPHA"/>
    <property type="match status" value="1"/>
</dbReference>
<feature type="transmembrane region" description="Helical" evidence="10">
    <location>
        <begin position="245"/>
        <end position="262"/>
    </location>
</feature>
<reference evidence="12 13" key="1">
    <citation type="journal article" date="2016" name="Nat. Commun.">
        <title>Thousands of microbial genomes shed light on interconnected biogeochemical processes in an aquifer system.</title>
        <authorList>
            <person name="Anantharaman K."/>
            <person name="Brown C.T."/>
            <person name="Hug L.A."/>
            <person name="Sharon I."/>
            <person name="Castelle C.J."/>
            <person name="Probst A.J."/>
            <person name="Thomas B.C."/>
            <person name="Singh A."/>
            <person name="Wilkins M.J."/>
            <person name="Karaoz U."/>
            <person name="Brodie E.L."/>
            <person name="Williams K.H."/>
            <person name="Hubbard S.S."/>
            <person name="Banfield J.F."/>
        </authorList>
    </citation>
    <scope>NUCLEOTIDE SEQUENCE [LARGE SCALE GENOMIC DNA]</scope>
</reference>
<dbReference type="Gene3D" id="3.40.1110.10">
    <property type="entry name" value="Calcium-transporting ATPase, cytoplasmic domain N"/>
    <property type="match status" value="1"/>
</dbReference>
<feature type="transmembrane region" description="Helical" evidence="10">
    <location>
        <begin position="831"/>
        <end position="849"/>
    </location>
</feature>
<comment type="subcellular location">
    <subcellularLocation>
        <location evidence="1">Cell membrane</location>
        <topology evidence="1">Multi-pass membrane protein</topology>
    </subcellularLocation>
</comment>
<feature type="transmembrane region" description="Helical" evidence="10">
    <location>
        <begin position="82"/>
        <end position="101"/>
    </location>
</feature>
<dbReference type="SUPFAM" id="SSF81665">
    <property type="entry name" value="Calcium ATPase, transmembrane domain M"/>
    <property type="match status" value="1"/>
</dbReference>
<organism evidence="12 13">
    <name type="scientific">Candidatus Sungbacteria bacterium RIFCSPHIGHO2_02_FULL_51_29</name>
    <dbReference type="NCBI Taxonomy" id="1802273"/>
    <lineage>
        <taxon>Bacteria</taxon>
        <taxon>Candidatus Sungiibacteriota</taxon>
    </lineage>
</organism>
<keyword evidence="8 10" id="KW-1133">Transmembrane helix</keyword>
<dbReference type="GO" id="GO:0005886">
    <property type="term" value="C:plasma membrane"/>
    <property type="evidence" value="ECO:0007669"/>
    <property type="project" value="UniProtKB-SubCell"/>
</dbReference>
<dbReference type="SMART" id="SM00831">
    <property type="entry name" value="Cation_ATPase_N"/>
    <property type="match status" value="1"/>
</dbReference>
<dbReference type="SUPFAM" id="SSF81660">
    <property type="entry name" value="Metal cation-transporting ATPase, ATP-binding domain N"/>
    <property type="match status" value="1"/>
</dbReference>
<evidence type="ECO:0000256" key="8">
    <source>
        <dbReference type="ARBA" id="ARBA00022989"/>
    </source>
</evidence>
<keyword evidence="4 10" id="KW-0812">Transmembrane</keyword>
<dbReference type="Gene3D" id="2.70.150.10">
    <property type="entry name" value="Calcium-transporting ATPase, cytoplasmic transduction domain A"/>
    <property type="match status" value="1"/>
</dbReference>
<feature type="transmembrane region" description="Helical" evidence="10">
    <location>
        <begin position="731"/>
        <end position="757"/>
    </location>
</feature>
<dbReference type="EMBL" id="MHQL01000007">
    <property type="protein sequence ID" value="OHA03846.1"/>
    <property type="molecule type" value="Genomic_DNA"/>
</dbReference>
<dbReference type="GO" id="GO:0005524">
    <property type="term" value="F:ATP binding"/>
    <property type="evidence" value="ECO:0007669"/>
    <property type="project" value="UniProtKB-KW"/>
</dbReference>
<dbReference type="SUPFAM" id="SSF56784">
    <property type="entry name" value="HAD-like"/>
    <property type="match status" value="1"/>
</dbReference>
<dbReference type="PANTHER" id="PTHR43294:SF21">
    <property type="entry name" value="CATION TRANSPORTING ATPASE"/>
    <property type="match status" value="1"/>
</dbReference>
<evidence type="ECO:0000256" key="1">
    <source>
        <dbReference type="ARBA" id="ARBA00004651"/>
    </source>
</evidence>
<feature type="domain" description="Cation-transporting P-type ATPase N-terminal" evidence="11">
    <location>
        <begin position="4"/>
        <end position="78"/>
    </location>
</feature>
<dbReference type="GO" id="GO:0030007">
    <property type="term" value="P:intracellular potassium ion homeostasis"/>
    <property type="evidence" value="ECO:0007669"/>
    <property type="project" value="TreeGrafter"/>
</dbReference>
<dbReference type="Pfam" id="PF00702">
    <property type="entry name" value="Hydrolase"/>
    <property type="match status" value="1"/>
</dbReference>
<keyword evidence="5" id="KW-0547">Nucleotide-binding</keyword>
<evidence type="ECO:0000256" key="6">
    <source>
        <dbReference type="ARBA" id="ARBA00022840"/>
    </source>
</evidence>
<dbReference type="InterPro" id="IPR023299">
    <property type="entry name" value="ATPase_P-typ_cyto_dom_N"/>
</dbReference>
<dbReference type="InterPro" id="IPR044492">
    <property type="entry name" value="P_typ_ATPase_HD_dom"/>
</dbReference>
<dbReference type="Proteomes" id="UP000177811">
    <property type="component" value="Unassembled WGS sequence"/>
</dbReference>
<name>A0A1G2KWN6_9BACT</name>
<dbReference type="InterPro" id="IPR004014">
    <property type="entry name" value="ATPase_P-typ_cation-transptr_N"/>
</dbReference>
<evidence type="ECO:0000313" key="13">
    <source>
        <dbReference type="Proteomes" id="UP000177811"/>
    </source>
</evidence>
<dbReference type="InterPro" id="IPR018303">
    <property type="entry name" value="ATPase_P-typ_P_site"/>
</dbReference>
<dbReference type="SUPFAM" id="SSF81653">
    <property type="entry name" value="Calcium ATPase, transduction domain A"/>
    <property type="match status" value="1"/>
</dbReference>
<feature type="transmembrane region" description="Helical" evidence="10">
    <location>
        <begin position="801"/>
        <end position="819"/>
    </location>
</feature>
<dbReference type="NCBIfam" id="TIGR01494">
    <property type="entry name" value="ATPase_P-type"/>
    <property type="match status" value="2"/>
</dbReference>
<dbReference type="Gene3D" id="3.40.50.1000">
    <property type="entry name" value="HAD superfamily/HAD-like"/>
    <property type="match status" value="1"/>
</dbReference>
<gene>
    <name evidence="12" type="ORF">A3C16_05170</name>
</gene>
<dbReference type="InterPro" id="IPR050510">
    <property type="entry name" value="Cation_transp_ATPase_P-type"/>
</dbReference>
<protein>
    <recommendedName>
        <fullName evidence="11">Cation-transporting P-type ATPase N-terminal domain-containing protein</fullName>
    </recommendedName>
</protein>
<feature type="transmembrane region" description="Helical" evidence="10">
    <location>
        <begin position="274"/>
        <end position="298"/>
    </location>
</feature>
<dbReference type="GO" id="GO:1990573">
    <property type="term" value="P:potassium ion import across plasma membrane"/>
    <property type="evidence" value="ECO:0007669"/>
    <property type="project" value="TreeGrafter"/>
</dbReference>
<dbReference type="InterPro" id="IPR059000">
    <property type="entry name" value="ATPase_P-type_domA"/>
</dbReference>
<dbReference type="InterPro" id="IPR001757">
    <property type="entry name" value="P_typ_ATPase"/>
</dbReference>
<dbReference type="AlphaFoldDB" id="A0A1G2KWN6"/>
<feature type="transmembrane region" description="Helical" evidence="10">
    <location>
        <begin position="763"/>
        <end position="781"/>
    </location>
</feature>
<evidence type="ECO:0000256" key="2">
    <source>
        <dbReference type="ARBA" id="ARBA00005675"/>
    </source>
</evidence>
<comment type="caution">
    <text evidence="12">The sequence shown here is derived from an EMBL/GenBank/DDBJ whole genome shotgun (WGS) entry which is preliminary data.</text>
</comment>
<accession>A0A1G2KWN6</accession>
<dbReference type="Pfam" id="PF00690">
    <property type="entry name" value="Cation_ATPase_N"/>
    <property type="match status" value="1"/>
</dbReference>
<proteinExistence type="inferred from homology"/>
<evidence type="ECO:0000256" key="9">
    <source>
        <dbReference type="ARBA" id="ARBA00023136"/>
    </source>
</evidence>
<evidence type="ECO:0000259" key="11">
    <source>
        <dbReference type="SMART" id="SM00831"/>
    </source>
</evidence>
<keyword evidence="7" id="KW-1278">Translocase</keyword>
<evidence type="ECO:0000256" key="7">
    <source>
        <dbReference type="ARBA" id="ARBA00022967"/>
    </source>
</evidence>
<feature type="transmembrane region" description="Helical" evidence="10">
    <location>
        <begin position="58"/>
        <end position="76"/>
    </location>
</feature>